<dbReference type="Pfam" id="PF13411">
    <property type="entry name" value="MerR_1"/>
    <property type="match status" value="1"/>
</dbReference>
<dbReference type="InterPro" id="IPR009061">
    <property type="entry name" value="DNA-bd_dom_put_sf"/>
</dbReference>
<dbReference type="InterPro" id="IPR000551">
    <property type="entry name" value="MerR-type_HTH_dom"/>
</dbReference>
<gene>
    <name evidence="6" type="ORF">HC026_11835</name>
</gene>
<sequence>MNLDTEEHDAFKTFSKKVNWHLGIGDVAAATGVSQSQLRYWEQKGYITSEKVKGQNRKYSYDTLIRVFMINNYIKQGFTLTAAEKKASAHRETMELLKRSMVDRFQGISKIDGYPAINLGFVDEQQTKILYLVVKEDRTDVKIVEQN</sequence>
<dbReference type="PANTHER" id="PTHR30204:SF69">
    <property type="entry name" value="MERR-FAMILY TRANSCRIPTIONAL REGULATOR"/>
    <property type="match status" value="1"/>
</dbReference>
<evidence type="ECO:0000256" key="4">
    <source>
        <dbReference type="ARBA" id="ARBA00023163"/>
    </source>
</evidence>
<dbReference type="PANTHER" id="PTHR30204">
    <property type="entry name" value="REDOX-CYCLING DRUG-SENSING TRANSCRIPTIONAL ACTIVATOR SOXR"/>
    <property type="match status" value="1"/>
</dbReference>
<evidence type="ECO:0000256" key="1">
    <source>
        <dbReference type="ARBA" id="ARBA00022491"/>
    </source>
</evidence>
<dbReference type="EMBL" id="JAAXLJ010000032">
    <property type="protein sequence ID" value="NLR19579.1"/>
    <property type="molecule type" value="Genomic_DNA"/>
</dbReference>
<keyword evidence="1" id="KW-0678">Repressor</keyword>
<proteinExistence type="predicted"/>
<dbReference type="Proteomes" id="UP000763447">
    <property type="component" value="Unassembled WGS sequence"/>
</dbReference>
<keyword evidence="7" id="KW-1185">Reference proteome</keyword>
<keyword evidence="3" id="KW-0238">DNA-binding</keyword>
<comment type="caution">
    <text evidence="6">The sequence shown here is derived from an EMBL/GenBank/DDBJ whole genome shotgun (WGS) entry which is preliminary data.</text>
</comment>
<dbReference type="CDD" id="cd01105">
    <property type="entry name" value="HTH_GlnR-like"/>
    <property type="match status" value="1"/>
</dbReference>
<organism evidence="6 7">
    <name type="scientific">Secundilactobacillus angelensis</name>
    <dbReference type="NCBI Taxonomy" id="2722706"/>
    <lineage>
        <taxon>Bacteria</taxon>
        <taxon>Bacillati</taxon>
        <taxon>Bacillota</taxon>
        <taxon>Bacilli</taxon>
        <taxon>Lactobacillales</taxon>
        <taxon>Lactobacillaceae</taxon>
        <taxon>Secundilactobacillus</taxon>
    </lineage>
</organism>
<name>A0ABX1L126_9LACO</name>
<keyword evidence="4" id="KW-0804">Transcription</keyword>
<dbReference type="SMART" id="SM00422">
    <property type="entry name" value="HTH_MERR"/>
    <property type="match status" value="1"/>
</dbReference>
<keyword evidence="2" id="KW-0805">Transcription regulation</keyword>
<accession>A0ABX1L126</accession>
<evidence type="ECO:0000256" key="3">
    <source>
        <dbReference type="ARBA" id="ARBA00023125"/>
    </source>
</evidence>
<evidence type="ECO:0000313" key="7">
    <source>
        <dbReference type="Proteomes" id="UP000763447"/>
    </source>
</evidence>
<dbReference type="SUPFAM" id="SSF46955">
    <property type="entry name" value="Putative DNA-binding domain"/>
    <property type="match status" value="1"/>
</dbReference>
<evidence type="ECO:0000259" key="5">
    <source>
        <dbReference type="PROSITE" id="PS50937"/>
    </source>
</evidence>
<dbReference type="InterPro" id="IPR047057">
    <property type="entry name" value="MerR_fam"/>
</dbReference>
<dbReference type="Gene3D" id="1.10.1660.10">
    <property type="match status" value="1"/>
</dbReference>
<evidence type="ECO:0000256" key="2">
    <source>
        <dbReference type="ARBA" id="ARBA00023015"/>
    </source>
</evidence>
<protein>
    <submittedName>
        <fullName evidence="6">MerR family transcriptional regulator</fullName>
    </submittedName>
</protein>
<feature type="domain" description="HTH merR-type" evidence="5">
    <location>
        <begin position="21"/>
        <end position="89"/>
    </location>
</feature>
<reference evidence="6 7" key="1">
    <citation type="submission" date="2020-04" db="EMBL/GenBank/DDBJ databases">
        <title>A novel species of genus Lactobacillus that was isolated from fermented food Zha-chili.</title>
        <authorList>
            <person name="Zhang Z."/>
        </authorList>
    </citation>
    <scope>NUCLEOTIDE SEQUENCE [LARGE SCALE GENOMIC DNA]</scope>
    <source>
        <strain evidence="7">HBUAS51383</strain>
    </source>
</reference>
<evidence type="ECO:0000313" key="6">
    <source>
        <dbReference type="EMBL" id="NLR19579.1"/>
    </source>
</evidence>
<dbReference type="PROSITE" id="PS50937">
    <property type="entry name" value="HTH_MERR_2"/>
    <property type="match status" value="1"/>
</dbReference>